<name>L0JR90_NATP1</name>
<keyword evidence="2" id="KW-0472">Membrane</keyword>
<dbReference type="SUPFAM" id="SSF103473">
    <property type="entry name" value="MFS general substrate transporter"/>
    <property type="match status" value="1"/>
</dbReference>
<keyword evidence="7" id="KW-1185">Reference proteome</keyword>
<dbReference type="InterPro" id="IPR036259">
    <property type="entry name" value="MFS_trans_sf"/>
</dbReference>
<dbReference type="InterPro" id="IPR020846">
    <property type="entry name" value="MFS_dom"/>
</dbReference>
<accession>L0JR90</accession>
<reference evidence="5 7" key="3">
    <citation type="journal article" date="2014" name="PLoS Genet.">
        <title>Phylogenetically driven sequencing of extremely halophilic archaea reveals strategies for static and dynamic osmo-response.</title>
        <authorList>
            <person name="Becker E.A."/>
            <person name="Seitzer P.M."/>
            <person name="Tritt A."/>
            <person name="Larsen D."/>
            <person name="Krusor M."/>
            <person name="Yao A.I."/>
            <person name="Wu D."/>
            <person name="Madern D."/>
            <person name="Eisen J.A."/>
            <person name="Darling A.E."/>
            <person name="Facciotti M.T."/>
        </authorList>
    </citation>
    <scope>NUCLEOTIDE SEQUENCE [LARGE SCALE GENOMIC DNA]</scope>
    <source>
        <strain evidence="5 7">DSM 15624</strain>
    </source>
</reference>
<feature type="domain" description="Major facilitator superfamily (MFS) profile" evidence="3">
    <location>
        <begin position="1"/>
        <end position="426"/>
    </location>
</feature>
<dbReference type="InterPro" id="IPR011701">
    <property type="entry name" value="MFS"/>
</dbReference>
<feature type="transmembrane region" description="Helical" evidence="2">
    <location>
        <begin position="136"/>
        <end position="158"/>
    </location>
</feature>
<feature type="transmembrane region" description="Helical" evidence="2">
    <location>
        <begin position="164"/>
        <end position="181"/>
    </location>
</feature>
<keyword evidence="2" id="KW-0812">Transmembrane</keyword>
<reference evidence="6" key="1">
    <citation type="submission" date="2012-02" db="EMBL/GenBank/DDBJ databases">
        <title>Complete sequence of chromosome of Natrinema pellirubrum DSM 15624.</title>
        <authorList>
            <person name="Lucas S."/>
            <person name="Han J."/>
            <person name="Lapidus A."/>
            <person name="Cheng J.-F."/>
            <person name="Goodwin L."/>
            <person name="Pitluck S."/>
            <person name="Peters L."/>
            <person name="Teshima H."/>
            <person name="Detter J.C."/>
            <person name="Han C."/>
            <person name="Tapia R."/>
            <person name="Land M."/>
            <person name="Hauser L."/>
            <person name="Kyrpides N."/>
            <person name="Ivanova N."/>
            <person name="Pagani I."/>
            <person name="Sproer C."/>
            <person name="Anderson I."/>
            <person name="Woyke T."/>
        </authorList>
    </citation>
    <scope>NUCLEOTIDE SEQUENCE [LARGE SCALE GENOMIC DNA]</scope>
    <source>
        <strain evidence="6">DSM 15624 / JCM 10476 / NCIMB 786</strain>
    </source>
</reference>
<feature type="region of interest" description="Disordered" evidence="1">
    <location>
        <begin position="430"/>
        <end position="452"/>
    </location>
</feature>
<dbReference type="OrthoDB" id="86286at2157"/>
<organism evidence="4 6">
    <name type="scientific">Natrinema pellirubrum (strain DSM 15624 / CIP 106293 / JCM 10476 / NCIMB 786 / 157)</name>
    <dbReference type="NCBI Taxonomy" id="797303"/>
    <lineage>
        <taxon>Archaea</taxon>
        <taxon>Methanobacteriati</taxon>
        <taxon>Methanobacteriota</taxon>
        <taxon>Stenosarchaea group</taxon>
        <taxon>Halobacteria</taxon>
        <taxon>Halobacteriales</taxon>
        <taxon>Natrialbaceae</taxon>
        <taxon>Natrinema</taxon>
    </lineage>
</organism>
<evidence type="ECO:0000259" key="3">
    <source>
        <dbReference type="PROSITE" id="PS50850"/>
    </source>
</evidence>
<feature type="transmembrane region" description="Helical" evidence="2">
    <location>
        <begin position="284"/>
        <end position="303"/>
    </location>
</feature>
<feature type="transmembrane region" description="Helical" evidence="2">
    <location>
        <begin position="315"/>
        <end position="336"/>
    </location>
</feature>
<feature type="compositionally biased region" description="Low complexity" evidence="1">
    <location>
        <begin position="430"/>
        <end position="443"/>
    </location>
</feature>
<evidence type="ECO:0000256" key="2">
    <source>
        <dbReference type="SAM" id="Phobius"/>
    </source>
</evidence>
<feature type="transmembrane region" description="Helical" evidence="2">
    <location>
        <begin position="374"/>
        <end position="394"/>
    </location>
</feature>
<evidence type="ECO:0000313" key="7">
    <source>
        <dbReference type="Proteomes" id="UP000011593"/>
    </source>
</evidence>
<feature type="transmembrane region" description="Helical" evidence="2">
    <location>
        <begin position="245"/>
        <end position="264"/>
    </location>
</feature>
<dbReference type="EMBL" id="CP003372">
    <property type="protein sequence ID" value="AGB32886.1"/>
    <property type="molecule type" value="Genomic_DNA"/>
</dbReference>
<feature type="transmembrane region" description="Helical" evidence="2">
    <location>
        <begin position="342"/>
        <end position="362"/>
    </location>
</feature>
<evidence type="ECO:0000313" key="6">
    <source>
        <dbReference type="Proteomes" id="UP000010843"/>
    </source>
</evidence>
<gene>
    <name evidence="4" type="ordered locus">Natpe_3093</name>
    <name evidence="5" type="ORF">C488_09554</name>
</gene>
<feature type="transmembrane region" description="Helical" evidence="2">
    <location>
        <begin position="400"/>
        <end position="424"/>
    </location>
</feature>
<dbReference type="Proteomes" id="UP000010843">
    <property type="component" value="Chromosome"/>
</dbReference>
<keyword evidence="2" id="KW-1133">Transmembrane helix</keyword>
<feature type="transmembrane region" description="Helical" evidence="2">
    <location>
        <begin position="92"/>
        <end position="115"/>
    </location>
</feature>
<evidence type="ECO:0000313" key="5">
    <source>
        <dbReference type="EMBL" id="ELY75646.1"/>
    </source>
</evidence>
<dbReference type="PANTHER" id="PTHR23518:SF2">
    <property type="entry name" value="MAJOR FACILITATOR SUPERFAMILY TRANSPORTER"/>
    <property type="match status" value="1"/>
</dbReference>
<dbReference type="PANTHER" id="PTHR23518">
    <property type="entry name" value="C-METHYLTRANSFERASE"/>
    <property type="match status" value="1"/>
</dbReference>
<protein>
    <submittedName>
        <fullName evidence="4">Arabinose efflux permease family protein</fullName>
    </submittedName>
    <submittedName>
        <fullName evidence="5">Major facilitator superfamily protein</fullName>
    </submittedName>
</protein>
<reference evidence="4" key="2">
    <citation type="submission" date="2012-02" db="EMBL/GenBank/DDBJ databases">
        <title>Complete sequence of chromosome of Natrinema pellirubrum DSM 15624.</title>
        <authorList>
            <consortium name="US DOE Joint Genome Institute"/>
            <person name="Lucas S."/>
            <person name="Han J."/>
            <person name="Lapidus A."/>
            <person name="Cheng J.-F."/>
            <person name="Goodwin L."/>
            <person name="Pitluck S."/>
            <person name="Peters L."/>
            <person name="Teshima H."/>
            <person name="Detter J.C."/>
            <person name="Han C."/>
            <person name="Tapia R."/>
            <person name="Land M."/>
            <person name="Hauser L."/>
            <person name="Kyrpides N."/>
            <person name="Ivanova N."/>
            <person name="Pagani I."/>
            <person name="Sproer C."/>
            <person name="Anderson I."/>
            <person name="Woyke T."/>
        </authorList>
    </citation>
    <scope>NUCLEOTIDE SEQUENCE</scope>
    <source>
        <strain evidence="4">DSM 15624</strain>
    </source>
</reference>
<dbReference type="Pfam" id="PF07690">
    <property type="entry name" value="MFS_1"/>
    <property type="match status" value="1"/>
</dbReference>
<dbReference type="AlphaFoldDB" id="L0JR90"/>
<dbReference type="PROSITE" id="PS50850">
    <property type="entry name" value="MFS"/>
    <property type="match status" value="1"/>
</dbReference>
<dbReference type="Gene3D" id="1.20.1250.20">
    <property type="entry name" value="MFS general substrate transporter like domains"/>
    <property type="match status" value="1"/>
</dbReference>
<feature type="transmembrane region" description="Helical" evidence="2">
    <location>
        <begin position="67"/>
        <end position="86"/>
    </location>
</feature>
<dbReference type="PATRIC" id="fig|797303.5.peg.1916"/>
<evidence type="ECO:0000256" key="1">
    <source>
        <dbReference type="SAM" id="MobiDB-lite"/>
    </source>
</evidence>
<dbReference type="GeneID" id="14333673"/>
<dbReference type="RefSeq" id="WP_006181290.1">
    <property type="nucleotide sequence ID" value="NC_019962.1"/>
</dbReference>
<dbReference type="STRING" id="797303.Natpe_3093"/>
<dbReference type="KEGG" id="npe:Natpe_3093"/>
<dbReference type="Proteomes" id="UP000011593">
    <property type="component" value="Unassembled WGS sequence"/>
</dbReference>
<feature type="transmembrane region" description="Helical" evidence="2">
    <location>
        <begin position="34"/>
        <end position="55"/>
    </location>
</feature>
<dbReference type="EMBL" id="AOIE01000063">
    <property type="protein sequence ID" value="ELY75646.1"/>
    <property type="molecule type" value="Genomic_DNA"/>
</dbReference>
<dbReference type="eggNOG" id="arCOG00131">
    <property type="taxonomic scope" value="Archaea"/>
</dbReference>
<proteinExistence type="predicted"/>
<evidence type="ECO:0000313" key="4">
    <source>
        <dbReference type="EMBL" id="AGB32886.1"/>
    </source>
</evidence>
<dbReference type="GO" id="GO:0022857">
    <property type="term" value="F:transmembrane transporter activity"/>
    <property type="evidence" value="ECO:0007669"/>
    <property type="project" value="InterPro"/>
</dbReference>
<dbReference type="HOGENOM" id="CLU_616247_0_0_2"/>
<sequence length="452" mass="45313">MSDRWLVAWGLGSVAFGGASLLIPLYIVQLGASPVQLGLLAATAAAVGAPGAIAFGRAADRVDRRRLLVLATLAGVAGSLAAIPFLRSITAVIAANAVLWLLVSSIGPVLTMLVVDDAPESAWSERIGLVNSYQGYGWAGGLVLGTVWPVVGSRLLAAGAVTRALFWLLAACAAVSAILAARTLPRPAPSAHVTGDRAARRIGRLLATSSRGVKGATFALSPARLYWTTRGIDPRRLATRFDPALTTYFVAGLFFFTGSAAFWAPLPLFLTDLGFDSGRVFACYLASSLGSAACYGAAGRLSARVDDRILQSGTLAVRAVLFPAVLAVAGLGTAAFGTAGLLLGGIGITWAGIAVVGTAIVTRLAPPAARGELLGAYVALGAIGGGIGGVLGGWAATASYAVAFAVAGGLVLVGAVLVAALVALSSGDGKAASAASVPDSVPAGTVEEPPTD</sequence>
<feature type="transmembrane region" description="Helical" evidence="2">
    <location>
        <begin position="7"/>
        <end position="28"/>
    </location>
</feature>